<comment type="caution">
    <text evidence="7">The sequence shown here is derived from an EMBL/GenBank/DDBJ whole genome shotgun (WGS) entry which is preliminary data.</text>
</comment>
<sequence length="295" mass="32220">MWRRAAPACTPMNTDLETGTSVPRRLHTMNWPHLLLLAALPPAAWALRDWPPEQVLALLGLASLAFLMLAERLWPLRKDWQARGPELARDGGFLGLNALVDSLTGLLLSSLALRSGLGGHGLALDLHPGLALPLAIALGELGPFALHRWAHQSPWLWRFHALHHQPTKLNAANAVLAHPLNAAWNQAARLLPWLLLGFSAEVMLWAALFLQVQGLAVHANLRGSLGPLNWLIGSAELHRWHHSVVEAEAHNYGTAIPLWDQLFGSFVHRPGQAPARLGLFAGTAPPTWLPACCRG</sequence>
<keyword evidence="4 5" id="KW-0472">Membrane</keyword>
<evidence type="ECO:0000256" key="2">
    <source>
        <dbReference type="ARBA" id="ARBA00022692"/>
    </source>
</evidence>
<organism evidence="7 8">
    <name type="scientific">Kinneretia aquatilis</name>
    <dbReference type="NCBI Taxonomy" id="2070761"/>
    <lineage>
        <taxon>Bacteria</taxon>
        <taxon>Pseudomonadati</taxon>
        <taxon>Pseudomonadota</taxon>
        <taxon>Betaproteobacteria</taxon>
        <taxon>Burkholderiales</taxon>
        <taxon>Sphaerotilaceae</taxon>
        <taxon>Roseateles</taxon>
    </lineage>
</organism>
<dbReference type="GO" id="GO:0005506">
    <property type="term" value="F:iron ion binding"/>
    <property type="evidence" value="ECO:0007669"/>
    <property type="project" value="InterPro"/>
</dbReference>
<evidence type="ECO:0000256" key="5">
    <source>
        <dbReference type="SAM" id="Phobius"/>
    </source>
</evidence>
<evidence type="ECO:0000256" key="1">
    <source>
        <dbReference type="ARBA" id="ARBA00004370"/>
    </source>
</evidence>
<feature type="domain" description="Fatty acid hydroxylase" evidence="6">
    <location>
        <begin position="134"/>
        <end position="265"/>
    </location>
</feature>
<dbReference type="InterPro" id="IPR006694">
    <property type="entry name" value="Fatty_acid_hydroxylase"/>
</dbReference>
<protein>
    <recommendedName>
        <fullName evidence="6">Fatty acid hydroxylase domain-containing protein</fullName>
    </recommendedName>
</protein>
<name>A0A2N8L0H2_9BURK</name>
<dbReference type="InterPro" id="IPR050307">
    <property type="entry name" value="Sterol_Desaturase_Related"/>
</dbReference>
<reference evidence="7 8" key="1">
    <citation type="submission" date="2018-01" db="EMBL/GenBank/DDBJ databases">
        <title>Draft genome sequence of Paucibacter aquatile CR182 isolated from freshwater of the Nakdong River.</title>
        <authorList>
            <person name="Choi A."/>
            <person name="Chung E.J."/>
        </authorList>
    </citation>
    <scope>NUCLEOTIDE SEQUENCE [LARGE SCALE GENOMIC DNA]</scope>
    <source>
        <strain evidence="7 8">CR182</strain>
    </source>
</reference>
<evidence type="ECO:0000313" key="8">
    <source>
        <dbReference type="Proteomes" id="UP000235916"/>
    </source>
</evidence>
<keyword evidence="2 5" id="KW-0812">Transmembrane</keyword>
<keyword evidence="3 5" id="KW-1133">Transmembrane helix</keyword>
<evidence type="ECO:0000259" key="6">
    <source>
        <dbReference type="Pfam" id="PF04116"/>
    </source>
</evidence>
<evidence type="ECO:0000256" key="4">
    <source>
        <dbReference type="ARBA" id="ARBA00023136"/>
    </source>
</evidence>
<keyword evidence="8" id="KW-1185">Reference proteome</keyword>
<dbReference type="Pfam" id="PF04116">
    <property type="entry name" value="FA_hydroxylase"/>
    <property type="match status" value="1"/>
</dbReference>
<gene>
    <name evidence="7" type="ORF">C1O66_17865</name>
</gene>
<dbReference type="GO" id="GO:0008610">
    <property type="term" value="P:lipid biosynthetic process"/>
    <property type="evidence" value="ECO:0007669"/>
    <property type="project" value="InterPro"/>
</dbReference>
<accession>A0A2N8L0H2</accession>
<evidence type="ECO:0000256" key="3">
    <source>
        <dbReference type="ARBA" id="ARBA00022989"/>
    </source>
</evidence>
<dbReference type="Proteomes" id="UP000235916">
    <property type="component" value="Unassembled WGS sequence"/>
</dbReference>
<dbReference type="EMBL" id="POSP01000003">
    <property type="protein sequence ID" value="PND39207.1"/>
    <property type="molecule type" value="Genomic_DNA"/>
</dbReference>
<dbReference type="OrthoDB" id="9770329at2"/>
<dbReference type="PANTHER" id="PTHR11863">
    <property type="entry name" value="STEROL DESATURASE"/>
    <property type="match status" value="1"/>
</dbReference>
<comment type="subcellular location">
    <subcellularLocation>
        <location evidence="1">Membrane</location>
    </subcellularLocation>
</comment>
<feature type="transmembrane region" description="Helical" evidence="5">
    <location>
        <begin position="190"/>
        <end position="212"/>
    </location>
</feature>
<dbReference type="GO" id="GO:0016491">
    <property type="term" value="F:oxidoreductase activity"/>
    <property type="evidence" value="ECO:0007669"/>
    <property type="project" value="InterPro"/>
</dbReference>
<proteinExistence type="predicted"/>
<dbReference type="GO" id="GO:0016020">
    <property type="term" value="C:membrane"/>
    <property type="evidence" value="ECO:0007669"/>
    <property type="project" value="UniProtKB-SubCell"/>
</dbReference>
<dbReference type="AlphaFoldDB" id="A0A2N8L0H2"/>
<evidence type="ECO:0000313" key="7">
    <source>
        <dbReference type="EMBL" id="PND39207.1"/>
    </source>
</evidence>